<organism evidence="2 3">
    <name type="scientific">Lepidopterella palustris CBS 459.81</name>
    <dbReference type="NCBI Taxonomy" id="1314670"/>
    <lineage>
        <taxon>Eukaryota</taxon>
        <taxon>Fungi</taxon>
        <taxon>Dikarya</taxon>
        <taxon>Ascomycota</taxon>
        <taxon>Pezizomycotina</taxon>
        <taxon>Dothideomycetes</taxon>
        <taxon>Pleosporomycetidae</taxon>
        <taxon>Mytilinidiales</taxon>
        <taxon>Argynnaceae</taxon>
        <taxon>Lepidopterella</taxon>
    </lineage>
</organism>
<feature type="region of interest" description="Disordered" evidence="1">
    <location>
        <begin position="1"/>
        <end position="91"/>
    </location>
</feature>
<evidence type="ECO:0000313" key="2">
    <source>
        <dbReference type="EMBL" id="OCK72734.1"/>
    </source>
</evidence>
<feature type="compositionally biased region" description="Polar residues" evidence="1">
    <location>
        <begin position="53"/>
        <end position="63"/>
    </location>
</feature>
<gene>
    <name evidence="2" type="ORF">K432DRAFT_411775</name>
</gene>
<dbReference type="EMBL" id="KV746868">
    <property type="protein sequence ID" value="OCK72734.1"/>
    <property type="molecule type" value="Genomic_DNA"/>
</dbReference>
<reference evidence="2 3" key="1">
    <citation type="journal article" date="2016" name="Nat. Commun.">
        <title>Ectomycorrhizal ecology is imprinted in the genome of the dominant symbiotic fungus Cenococcum geophilum.</title>
        <authorList>
            <consortium name="DOE Joint Genome Institute"/>
            <person name="Peter M."/>
            <person name="Kohler A."/>
            <person name="Ohm R.A."/>
            <person name="Kuo A."/>
            <person name="Krutzmann J."/>
            <person name="Morin E."/>
            <person name="Arend M."/>
            <person name="Barry K.W."/>
            <person name="Binder M."/>
            <person name="Choi C."/>
            <person name="Clum A."/>
            <person name="Copeland A."/>
            <person name="Grisel N."/>
            <person name="Haridas S."/>
            <person name="Kipfer T."/>
            <person name="LaButti K."/>
            <person name="Lindquist E."/>
            <person name="Lipzen A."/>
            <person name="Maire R."/>
            <person name="Meier B."/>
            <person name="Mihaltcheva S."/>
            <person name="Molinier V."/>
            <person name="Murat C."/>
            <person name="Poggeler S."/>
            <person name="Quandt C.A."/>
            <person name="Sperisen C."/>
            <person name="Tritt A."/>
            <person name="Tisserant E."/>
            <person name="Crous P.W."/>
            <person name="Henrissat B."/>
            <person name="Nehls U."/>
            <person name="Egli S."/>
            <person name="Spatafora J.W."/>
            <person name="Grigoriev I.V."/>
            <person name="Martin F.M."/>
        </authorList>
    </citation>
    <scope>NUCLEOTIDE SEQUENCE [LARGE SCALE GENOMIC DNA]</scope>
    <source>
        <strain evidence="2 3">CBS 459.81</strain>
    </source>
</reference>
<dbReference type="AlphaFoldDB" id="A0A8E2J7M2"/>
<accession>A0A8E2J7M2</accession>
<evidence type="ECO:0000256" key="1">
    <source>
        <dbReference type="SAM" id="MobiDB-lite"/>
    </source>
</evidence>
<sequence>MSPVNFNHDAEEGFPANNGGRPVESKRPHIATQLSRTFHLRGKANSEPRRKQSSPALATANPSTDDHNNFPAQPALGSIPAPLKTSKAARHHYTEDQMIEFLRGENNQLKHEREYHIQMLGAGTRLHEVVRDCAESLKNAVLEYRQTQKRLNEEYYSKRH</sequence>
<proteinExistence type="predicted"/>
<keyword evidence="3" id="KW-1185">Reference proteome</keyword>
<name>A0A8E2J7M2_9PEZI</name>
<evidence type="ECO:0000313" key="3">
    <source>
        <dbReference type="Proteomes" id="UP000250266"/>
    </source>
</evidence>
<dbReference type="Proteomes" id="UP000250266">
    <property type="component" value="Unassembled WGS sequence"/>
</dbReference>
<protein>
    <submittedName>
        <fullName evidence="2">Uncharacterized protein</fullName>
    </submittedName>
</protein>